<dbReference type="FunFam" id="3.30.365.10:FF:000002">
    <property type="entry name" value="Xanthine dehydrogenase oxidase"/>
    <property type="match status" value="1"/>
</dbReference>
<dbReference type="GO" id="GO:0016491">
    <property type="term" value="F:oxidoreductase activity"/>
    <property type="evidence" value="ECO:0007669"/>
    <property type="project" value="UniProtKB-KW"/>
</dbReference>
<dbReference type="InterPro" id="IPR001041">
    <property type="entry name" value="2Fe-2S_ferredoxin-type"/>
</dbReference>
<dbReference type="Pfam" id="PF03450">
    <property type="entry name" value="CO_deh_flav_C"/>
    <property type="match status" value="1"/>
</dbReference>
<evidence type="ECO:0000313" key="23">
    <source>
        <dbReference type="Proteomes" id="UP000002320"/>
    </source>
</evidence>
<feature type="binding site" evidence="18">
    <location>
        <position position="42"/>
    </location>
    <ligand>
        <name>[2Fe-2S] cluster</name>
        <dbReference type="ChEBI" id="CHEBI:190135"/>
        <label>1</label>
    </ligand>
</feature>
<dbReference type="InterPro" id="IPR046867">
    <property type="entry name" value="AldOxase/xan_DH_MoCoBD2"/>
</dbReference>
<dbReference type="GO" id="GO:0005777">
    <property type="term" value="C:peroxisome"/>
    <property type="evidence" value="ECO:0007669"/>
    <property type="project" value="UniProtKB-SubCell"/>
</dbReference>
<evidence type="ECO:0000256" key="9">
    <source>
        <dbReference type="ARBA" id="ARBA00022827"/>
    </source>
</evidence>
<feature type="domain" description="2Fe-2S ferredoxin-type" evidence="19">
    <location>
        <begin position="1"/>
        <end position="90"/>
    </location>
</feature>
<evidence type="ECO:0000259" key="19">
    <source>
        <dbReference type="PROSITE" id="PS51085"/>
    </source>
</evidence>
<dbReference type="AlphaFoldDB" id="B0XBG4"/>
<dbReference type="GO" id="GO:0051537">
    <property type="term" value="F:2 iron, 2 sulfur cluster binding"/>
    <property type="evidence" value="ECO:0007669"/>
    <property type="project" value="UniProtKB-KW"/>
</dbReference>
<dbReference type="SUPFAM" id="SSF56176">
    <property type="entry name" value="FAD-binding/transporter-associated domain-like"/>
    <property type="match status" value="1"/>
</dbReference>
<dbReference type="FunFam" id="3.30.365.10:FF:000001">
    <property type="entry name" value="Xanthine dehydrogenase oxidase"/>
    <property type="match status" value="1"/>
</dbReference>
<feature type="binding site" evidence="18">
    <location>
        <position position="885"/>
    </location>
    <ligand>
        <name>Mo-molybdopterin</name>
        <dbReference type="ChEBI" id="CHEBI:71302"/>
    </ligand>
    <ligandPart>
        <name>Mo</name>
        <dbReference type="ChEBI" id="CHEBI:28685"/>
    </ligandPart>
</feature>
<feature type="binding site" evidence="18">
    <location>
        <position position="150"/>
    </location>
    <ligand>
        <name>[2Fe-2S] cluster</name>
        <dbReference type="ChEBI" id="CHEBI:190135"/>
        <label>2</label>
    </ligand>
</feature>
<keyword evidence="12 18" id="KW-0411">Iron-sulfur</keyword>
<dbReference type="InterPro" id="IPR002888">
    <property type="entry name" value="2Fe-2S-bd"/>
</dbReference>
<feature type="binding site" evidence="18">
    <location>
        <position position="115"/>
    </location>
    <ligand>
        <name>[2Fe-2S] cluster</name>
        <dbReference type="ChEBI" id="CHEBI:190135"/>
        <label>2</label>
    </ligand>
</feature>
<evidence type="ECO:0000256" key="13">
    <source>
        <dbReference type="ARBA" id="ARBA00023027"/>
    </source>
</evidence>
<feature type="binding site" evidence="18">
    <location>
        <position position="72"/>
    </location>
    <ligand>
        <name>[2Fe-2S] cluster</name>
        <dbReference type="ChEBI" id="CHEBI:190135"/>
        <label>1</label>
    </ligand>
</feature>
<keyword evidence="9 17" id="KW-0274">FAD</keyword>
<organism>
    <name type="scientific">Culex quinquefasciatus</name>
    <name type="common">Southern house mosquito</name>
    <name type="synonym">Culex pungens</name>
    <dbReference type="NCBI Taxonomy" id="7176"/>
    <lineage>
        <taxon>Eukaryota</taxon>
        <taxon>Metazoa</taxon>
        <taxon>Ecdysozoa</taxon>
        <taxon>Arthropoda</taxon>
        <taxon>Hexapoda</taxon>
        <taxon>Insecta</taxon>
        <taxon>Pterygota</taxon>
        <taxon>Neoptera</taxon>
        <taxon>Endopterygota</taxon>
        <taxon>Diptera</taxon>
        <taxon>Nematocera</taxon>
        <taxon>Culicoidea</taxon>
        <taxon>Culicidae</taxon>
        <taxon>Culicinae</taxon>
        <taxon>Culicini</taxon>
        <taxon>Culex</taxon>
        <taxon>Culex</taxon>
    </lineage>
</organism>
<dbReference type="Pfam" id="PF01799">
    <property type="entry name" value="Fer2_2"/>
    <property type="match status" value="1"/>
</dbReference>
<evidence type="ECO:0000256" key="15">
    <source>
        <dbReference type="ARBA" id="ARBA00034078"/>
    </source>
</evidence>
<evidence type="ECO:0000256" key="14">
    <source>
        <dbReference type="ARBA" id="ARBA00023140"/>
    </source>
</evidence>
<dbReference type="Gene3D" id="3.90.1170.50">
    <property type="entry name" value="Aldehyde oxidase/xanthine dehydrogenase, a/b hammerhead"/>
    <property type="match status" value="1"/>
</dbReference>
<feature type="binding site" evidence="17">
    <location>
        <position position="398"/>
    </location>
    <ligand>
        <name>FAD</name>
        <dbReference type="ChEBI" id="CHEBI:57692"/>
    </ligand>
</feature>
<accession>B0XBG4</accession>
<dbReference type="Pfam" id="PF01315">
    <property type="entry name" value="Ald_Xan_dh_C"/>
    <property type="match status" value="1"/>
</dbReference>
<evidence type="ECO:0000256" key="8">
    <source>
        <dbReference type="ARBA" id="ARBA00022723"/>
    </source>
</evidence>
<dbReference type="InterPro" id="IPR036856">
    <property type="entry name" value="Ald_Oxase/Xan_DH_a/b_sf"/>
</dbReference>
<keyword evidence="10" id="KW-0560">Oxidoreductase</keyword>
<dbReference type="VEuPathDB" id="VectorBase:CQUJHB001106"/>
<dbReference type="InterPro" id="IPR006058">
    <property type="entry name" value="2Fe2S_fd_BS"/>
</dbReference>
<keyword evidence="5 18" id="KW-0500">Molybdenum</keyword>
<sequence>MDVEFSINGKIYKINPQTVPIDTSLLTFIRDHAQLKGTKFMCLEGGCGACIVNVTQVHPASKQIVTKAENSCLLPVYSCHGRDILTVEGIGSRGTGYNAVQKRLASFNGTQCGYCSPGMVMSMYSLLEGNPEGVTMRQVEGALDGNICRCTGYRPILDAFKSFATDVDEKVSRMCQDIEDLESCSSRKACEGVCVNGRSSATVRRLIGNGQTWYRVRSVESIFEIFKTIEDEPYMLIAGNTAHGVYRRREDLKVFIDVSAVAELQQCRIDAEVIVGANVTLDEFIRILEEAAAKNGGHQYLSHFVKHLGLVANTAVRNAGTIAGNLMIKHQHPEFPSDVFLLLETVGATLSIRMLRMDELRIDVSPLEFLNLDMSKAVLLAVTLPSLDSTLYRFRSFKVMPVSRNNQAYVNAGFLIKSRRSDEIVECASICFGGINPVFVHASSTECFLVGRPLLTNETLQGALQTIATELEPDWVLPDASPNYRRRLALSLYYKFMLGAASESSVGAVSTRFTSGSTMLERPLSSGKQNYDTYPTKWPLTQYLPKLDGILQASGEAEYINDMPRLPNELYAAFVLASVPKSRVVQIDASAALQMEGVRAFYSAQNIPGINNFMSHDLGYAEGEEILCSGEVLFHGQPLGIVVATSFELANRATELVDVCYEALANSPVFTSARDVIESGAYNRVSNQNFDRHGSQYDAAHEGPIKIQGCLELNGQYHYTMETQTCFCVPVEDGLDVYCASHHTKHALAAISQALNVQENSVNLKVRRVGGAYGAKSTRASQIAAACALAAQLTRRPVRMVLPMETNMSAIGKRQGVFSEYEVDVDKSGRINRLNHTYTHDSGAVINERLAFMTSDMFKNCYRTDRWNLVGNIARTDVCSNTICRAPGTSEGISMIENIMEHIAHVTRKDPLEVRLLNMNKENKMYTLLPEFRKNVEFDDRRKAVDLFNRHNRWRKRGIAIIPMEYPLEYSGTLNAMVSIYYKDATVAITHGAIEMGQGVNTKVVQVASHILGVPISKIIVKPNTSLTSPNCAATVHSQASETAAFAVQRCCETLVERFLPYKKKAPQASWEEIVGQAYLANEDLAVTYNYQPNDLQAYVIWGLACAEVEVDILTGNVQVSRVDILEDVGESMNPAVDVGQVEGAFIMGLGYYLTEALTFDPSNGALTNNRSWNYKVPGAHDIPVDFRVQFLRNSSNPHGVLRSKAVAEPALSMSPVLTYALRYALRSARLDAGYPDEWIHLGTGNTPERIFMLAGNSIDQFKLY</sequence>
<dbReference type="Gene3D" id="1.10.150.120">
    <property type="entry name" value="[2Fe-2S]-binding domain"/>
    <property type="match status" value="1"/>
</dbReference>
<dbReference type="OMA" id="LTATNCY"/>
<dbReference type="InterPro" id="IPR005107">
    <property type="entry name" value="CO_DH_flav_C"/>
</dbReference>
<dbReference type="EMBL" id="DS232633">
    <property type="protein sequence ID" value="EDS44276.1"/>
    <property type="molecule type" value="Genomic_DNA"/>
</dbReference>
<evidence type="ECO:0000256" key="7">
    <source>
        <dbReference type="ARBA" id="ARBA00022714"/>
    </source>
</evidence>
<evidence type="ECO:0000256" key="4">
    <source>
        <dbReference type="ARBA" id="ARBA00011738"/>
    </source>
</evidence>
<dbReference type="SMART" id="SM01008">
    <property type="entry name" value="Ald_Xan_dh_C"/>
    <property type="match status" value="1"/>
</dbReference>
<dbReference type="InterPro" id="IPR036884">
    <property type="entry name" value="2Fe-2S-bd_dom_sf"/>
</dbReference>
<feature type="binding site" evidence="18">
    <location>
        <position position="112"/>
    </location>
    <ligand>
        <name>[2Fe-2S] cluster</name>
        <dbReference type="ChEBI" id="CHEBI:190135"/>
        <label>2</label>
    </ligand>
</feature>
<dbReference type="FunFam" id="3.30.390.50:FF:000003">
    <property type="entry name" value="Aldehyde oxidase1"/>
    <property type="match status" value="1"/>
</dbReference>
<dbReference type="Proteomes" id="UP000002320">
    <property type="component" value="Unassembled WGS sequence"/>
</dbReference>
<dbReference type="Pfam" id="PF20256">
    <property type="entry name" value="MoCoBD_2"/>
    <property type="match status" value="1"/>
</dbReference>
<feature type="binding site" evidence="17">
    <location>
        <position position="379"/>
    </location>
    <ligand>
        <name>FAD</name>
        <dbReference type="ChEBI" id="CHEBI:57692"/>
    </ligand>
</feature>
<keyword evidence="14" id="KW-0576">Peroxisome</keyword>
<dbReference type="Pfam" id="PF00941">
    <property type="entry name" value="FAD_binding_5"/>
    <property type="match status" value="1"/>
</dbReference>
<gene>
    <name evidence="22" type="primary">6050366</name>
    <name evidence="21" type="ORF">CpipJ_CPIJ016889</name>
</gene>
<evidence type="ECO:0000256" key="5">
    <source>
        <dbReference type="ARBA" id="ARBA00022505"/>
    </source>
</evidence>
<evidence type="ECO:0000256" key="3">
    <source>
        <dbReference type="ARBA" id="ARBA00006849"/>
    </source>
</evidence>
<dbReference type="InterPro" id="IPR036318">
    <property type="entry name" value="FAD-bd_PCMH-like_sf"/>
</dbReference>
<comment type="cofactor">
    <cofactor evidence="1 17">
        <name>FAD</name>
        <dbReference type="ChEBI" id="CHEBI:57692"/>
    </cofactor>
</comment>
<dbReference type="STRING" id="7176.B0XBG4"/>
<dbReference type="InterPro" id="IPR016208">
    <property type="entry name" value="Ald_Oxase/xanthine_DH-like"/>
</dbReference>
<reference evidence="21" key="1">
    <citation type="submission" date="2007-03" db="EMBL/GenBank/DDBJ databases">
        <title>Annotation of Culex pipiens quinquefasciatus.</title>
        <authorList>
            <consortium name="The Broad Institute Genome Sequencing Platform"/>
            <person name="Atkinson P.W."/>
            <person name="Hemingway J."/>
            <person name="Christensen B.M."/>
            <person name="Higgs S."/>
            <person name="Kodira C."/>
            <person name="Hannick L."/>
            <person name="Megy K."/>
            <person name="O'Leary S."/>
            <person name="Pearson M."/>
            <person name="Haas B.J."/>
            <person name="Mauceli E."/>
            <person name="Wortman J.R."/>
            <person name="Lee N.H."/>
            <person name="Guigo R."/>
            <person name="Stanke M."/>
            <person name="Alvarado L."/>
            <person name="Amedeo P."/>
            <person name="Antoine C.H."/>
            <person name="Arensburger P."/>
            <person name="Bidwell S.L."/>
            <person name="Crawford M."/>
            <person name="Camaro F."/>
            <person name="Devon K."/>
            <person name="Engels R."/>
            <person name="Hammond M."/>
            <person name="Howarth C."/>
            <person name="Koehrsen M."/>
            <person name="Lawson D."/>
            <person name="Montgomery P."/>
            <person name="Nene V."/>
            <person name="Nusbaum C."/>
            <person name="Puiu D."/>
            <person name="Romero-Severson J."/>
            <person name="Severson D.W."/>
            <person name="Shumway M."/>
            <person name="Sisk P."/>
            <person name="Stolte C."/>
            <person name="Zeng Q."/>
            <person name="Eisenstadt E."/>
            <person name="Fraser-Liggett C."/>
            <person name="Strausberg R."/>
            <person name="Galagan J."/>
            <person name="Birren B."/>
            <person name="Collins F.H."/>
        </authorList>
    </citation>
    <scope>NUCLEOTIDE SEQUENCE [LARGE SCALE GENOMIC DNA]</scope>
    <source>
        <strain evidence="21">JHB</strain>
    </source>
</reference>
<comment type="subcellular location">
    <subcellularLocation>
        <location evidence="2">Peroxisome</location>
    </subcellularLocation>
</comment>
<dbReference type="SUPFAM" id="SSF55447">
    <property type="entry name" value="CO dehydrogenase flavoprotein C-terminal domain-like"/>
    <property type="match status" value="1"/>
</dbReference>
<dbReference type="Pfam" id="PF02738">
    <property type="entry name" value="MoCoBD_1"/>
    <property type="match status" value="1"/>
</dbReference>
<dbReference type="SMART" id="SM01092">
    <property type="entry name" value="CO_deh_flav_C"/>
    <property type="match status" value="1"/>
</dbReference>
<evidence type="ECO:0000259" key="20">
    <source>
        <dbReference type="PROSITE" id="PS51387"/>
    </source>
</evidence>
<dbReference type="SUPFAM" id="SSF56003">
    <property type="entry name" value="Molybdenum cofactor-binding domain"/>
    <property type="match status" value="1"/>
</dbReference>
<name>B0XBG4_CULQU</name>
<keyword evidence="11 18" id="KW-0408">Iron</keyword>
<keyword evidence="6" id="KW-0285">Flavoprotein</keyword>
<dbReference type="FunFam" id="3.90.1170.50:FF:000003">
    <property type="entry name" value="Aldehyde oxidase"/>
    <property type="match status" value="1"/>
</dbReference>
<dbReference type="PROSITE" id="PS51085">
    <property type="entry name" value="2FE2S_FER_2"/>
    <property type="match status" value="1"/>
</dbReference>
<feature type="binding site" evidence="18">
    <location>
        <position position="50"/>
    </location>
    <ligand>
        <name>[2Fe-2S] cluster</name>
        <dbReference type="ChEBI" id="CHEBI:190135"/>
        <label>1</label>
    </ligand>
</feature>
<evidence type="ECO:0000313" key="21">
    <source>
        <dbReference type="EMBL" id="EDS44276.1"/>
    </source>
</evidence>
<evidence type="ECO:0000256" key="16">
    <source>
        <dbReference type="PIRSR" id="PIRSR000127-1"/>
    </source>
</evidence>
<dbReference type="InterPro" id="IPR000674">
    <property type="entry name" value="Ald_Oxase/Xan_DH_a/b"/>
</dbReference>
<evidence type="ECO:0000256" key="17">
    <source>
        <dbReference type="PIRSR" id="PIRSR000127-2"/>
    </source>
</evidence>
<dbReference type="Gene3D" id="3.30.390.50">
    <property type="entry name" value="CO dehydrogenase flavoprotein, C-terminal domain"/>
    <property type="match status" value="1"/>
</dbReference>
<evidence type="ECO:0000256" key="18">
    <source>
        <dbReference type="PIRSR" id="PIRSR000127-3"/>
    </source>
</evidence>
<protein>
    <submittedName>
        <fullName evidence="21 22">Xanthine dehydrogenase/oxidase</fullName>
    </submittedName>
</protein>
<dbReference type="PANTHER" id="PTHR11908">
    <property type="entry name" value="XANTHINE DEHYDROGENASE"/>
    <property type="match status" value="1"/>
</dbReference>
<dbReference type="FunFam" id="3.10.20.30:FF:000012">
    <property type="entry name" value="Xanthine dehydrogenase/oxidase"/>
    <property type="match status" value="1"/>
</dbReference>
<evidence type="ECO:0000256" key="1">
    <source>
        <dbReference type="ARBA" id="ARBA00001974"/>
    </source>
</evidence>
<keyword evidence="13" id="KW-0520">NAD</keyword>
<dbReference type="Gene3D" id="3.10.20.30">
    <property type="match status" value="1"/>
</dbReference>
<dbReference type="InterPro" id="IPR037165">
    <property type="entry name" value="AldOxase/xan_DH_Mopterin-bd_sf"/>
</dbReference>
<feature type="binding site" evidence="18">
    <location>
        <position position="148"/>
    </location>
    <ligand>
        <name>[2Fe-2S] cluster</name>
        <dbReference type="ChEBI" id="CHEBI:190135"/>
        <label>2</label>
    </ligand>
</feature>
<dbReference type="Pfam" id="PF00111">
    <property type="entry name" value="Fer2"/>
    <property type="match status" value="1"/>
</dbReference>
<proteinExistence type="inferred from homology"/>
<dbReference type="CDD" id="cd00207">
    <property type="entry name" value="fer2"/>
    <property type="match status" value="1"/>
</dbReference>
<dbReference type="PANTHER" id="PTHR11908:SF132">
    <property type="entry name" value="ALDEHYDE OXIDASE 1-RELATED"/>
    <property type="match status" value="1"/>
</dbReference>
<keyword evidence="7 18" id="KW-0001">2Fe-2S</keyword>
<comment type="cofactor">
    <cofactor evidence="18">
        <name>[2Fe-2S] cluster</name>
        <dbReference type="ChEBI" id="CHEBI:190135"/>
    </cofactor>
    <text evidence="18">Binds 2 [2Fe-2S] clusters.</text>
</comment>
<dbReference type="SUPFAM" id="SSF47741">
    <property type="entry name" value="CO dehydrogenase ISP C-domain like"/>
    <property type="match status" value="1"/>
</dbReference>
<keyword evidence="8 18" id="KW-0479">Metal-binding</keyword>
<feature type="binding site" evidence="18">
    <location>
        <position position="47"/>
    </location>
    <ligand>
        <name>[2Fe-2S] cluster</name>
        <dbReference type="ChEBI" id="CHEBI:190135"/>
        <label>1</label>
    </ligand>
</feature>
<dbReference type="FunCoup" id="B0XBG4">
    <property type="interactions" value="210"/>
</dbReference>
<reference evidence="22" key="2">
    <citation type="submission" date="2021-02" db="UniProtKB">
        <authorList>
            <consortium name="EnsemblMetazoa"/>
        </authorList>
    </citation>
    <scope>IDENTIFICATION</scope>
    <source>
        <strain evidence="22">JHB</strain>
    </source>
</reference>
<dbReference type="FunFam" id="3.30.465.10:FF:000013">
    <property type="entry name" value="Aldehyde oxidase"/>
    <property type="match status" value="1"/>
</dbReference>
<dbReference type="eggNOG" id="KOG0430">
    <property type="taxonomic scope" value="Eukaryota"/>
</dbReference>
<keyword evidence="23" id="KW-1185">Reference proteome</keyword>
<feature type="domain" description="FAD-binding PCMH-type" evidence="20">
    <location>
        <begin position="206"/>
        <end position="389"/>
    </location>
</feature>
<dbReference type="PROSITE" id="PS51387">
    <property type="entry name" value="FAD_PCMH"/>
    <property type="match status" value="1"/>
</dbReference>
<evidence type="ECO:0000313" key="22">
    <source>
        <dbReference type="EnsemblMetazoa" id="CPIJ016889-PA"/>
    </source>
</evidence>
<dbReference type="InterPro" id="IPR036010">
    <property type="entry name" value="2Fe-2S_ferredoxin-like_sf"/>
</dbReference>
<dbReference type="Gene3D" id="3.30.365.10">
    <property type="entry name" value="Aldehyde oxidase/xanthine dehydrogenase, molybdopterin binding domain"/>
    <property type="match status" value="4"/>
</dbReference>
<evidence type="ECO:0000256" key="2">
    <source>
        <dbReference type="ARBA" id="ARBA00004275"/>
    </source>
</evidence>
<dbReference type="GO" id="GO:0005506">
    <property type="term" value="F:iron ion binding"/>
    <property type="evidence" value="ECO:0007669"/>
    <property type="project" value="InterPro"/>
</dbReference>
<dbReference type="PIRSF" id="PIRSF000127">
    <property type="entry name" value="Xanthine_DH"/>
    <property type="match status" value="1"/>
</dbReference>
<dbReference type="KEGG" id="cqu:CpipJ_CPIJ016889"/>
<comment type="subunit">
    <text evidence="4">Homodimer.</text>
</comment>
<dbReference type="VEuPathDB" id="VectorBase:CPIJ016889"/>
<dbReference type="HOGENOM" id="CLU_001681_1_0_1"/>
<dbReference type="Gene3D" id="3.30.465.10">
    <property type="match status" value="1"/>
</dbReference>
<dbReference type="GO" id="GO:0071949">
    <property type="term" value="F:FAD binding"/>
    <property type="evidence" value="ECO:0007669"/>
    <property type="project" value="InterPro"/>
</dbReference>
<comment type="cofactor">
    <cofactor evidence="18">
        <name>Mo-molybdopterin</name>
        <dbReference type="ChEBI" id="CHEBI:71302"/>
    </cofactor>
    <text evidence="18">Binds 1 Mo-molybdopterin (Mo-MPT) cofactor per subunit.</text>
</comment>
<dbReference type="InParanoid" id="B0XBG4"/>
<dbReference type="InterPro" id="IPR012675">
    <property type="entry name" value="Beta-grasp_dom_sf"/>
</dbReference>
<evidence type="ECO:0000256" key="12">
    <source>
        <dbReference type="ARBA" id="ARBA00023014"/>
    </source>
</evidence>
<dbReference type="OrthoDB" id="8300278at2759"/>
<dbReference type="SUPFAM" id="SSF54292">
    <property type="entry name" value="2Fe-2S ferredoxin-like"/>
    <property type="match status" value="1"/>
</dbReference>
<evidence type="ECO:0000256" key="11">
    <source>
        <dbReference type="ARBA" id="ARBA00023004"/>
    </source>
</evidence>
<dbReference type="InterPro" id="IPR036683">
    <property type="entry name" value="CO_DH_flav_C_dom_sf"/>
</dbReference>
<dbReference type="InterPro" id="IPR008274">
    <property type="entry name" value="AldOxase/xan_DH_MoCoBD1"/>
</dbReference>
<dbReference type="PROSITE" id="PS00197">
    <property type="entry name" value="2FE2S_FER_1"/>
    <property type="match status" value="1"/>
</dbReference>
<evidence type="ECO:0000256" key="10">
    <source>
        <dbReference type="ARBA" id="ARBA00023002"/>
    </source>
</evidence>
<dbReference type="InterPro" id="IPR002346">
    <property type="entry name" value="Mopterin_DH_FAD-bd"/>
</dbReference>
<feature type="active site" description="Proton acceptor" evidence="16">
    <location>
        <position position="1209"/>
    </location>
</feature>
<comment type="similarity">
    <text evidence="3">Belongs to the xanthine dehydrogenase family.</text>
</comment>
<dbReference type="InterPro" id="IPR016166">
    <property type="entry name" value="FAD-bd_PCMH"/>
</dbReference>
<dbReference type="EnsemblMetazoa" id="CPIJ016889-RA">
    <property type="protein sequence ID" value="CPIJ016889-PA"/>
    <property type="gene ID" value="CPIJ016889"/>
</dbReference>
<evidence type="ECO:0000256" key="6">
    <source>
        <dbReference type="ARBA" id="ARBA00022630"/>
    </source>
</evidence>
<dbReference type="SUPFAM" id="SSF54665">
    <property type="entry name" value="CO dehydrogenase molybdoprotein N-domain-like"/>
    <property type="match status" value="1"/>
</dbReference>
<dbReference type="InterPro" id="IPR016169">
    <property type="entry name" value="FAD-bd_PCMH_sub2"/>
</dbReference>
<comment type="cofactor">
    <cofactor evidence="15">
        <name>[2Fe-2S] cluster</name>
        <dbReference type="ChEBI" id="CHEBI:190135"/>
    </cofactor>
</comment>